<dbReference type="EMBL" id="JACGXP010000003">
    <property type="protein sequence ID" value="MBA8990769.1"/>
    <property type="molecule type" value="Genomic_DNA"/>
</dbReference>
<keyword evidence="1" id="KW-0812">Transmembrane</keyword>
<reference evidence="2 3" key="1">
    <citation type="submission" date="2020-07" db="EMBL/GenBank/DDBJ databases">
        <title>Above-ground endophytic microbial communities from plants in different locations in the United States.</title>
        <authorList>
            <person name="Frank C."/>
        </authorList>
    </citation>
    <scope>NUCLEOTIDE SEQUENCE [LARGE SCALE GENOMIC DNA]</scope>
    <source>
        <strain evidence="2 3">WPL5_2</strain>
    </source>
</reference>
<accession>A0AAW3T7U3</accession>
<name>A0AAW3T7U3_9MICO</name>
<evidence type="ECO:0000313" key="3">
    <source>
        <dbReference type="Proteomes" id="UP000590225"/>
    </source>
</evidence>
<comment type="caution">
    <text evidence="2">The sequence shown here is derived from an EMBL/GenBank/DDBJ whole genome shotgun (WGS) entry which is preliminary data.</text>
</comment>
<feature type="transmembrane region" description="Helical" evidence="1">
    <location>
        <begin position="38"/>
        <end position="58"/>
    </location>
</feature>
<keyword evidence="1" id="KW-0472">Membrane</keyword>
<evidence type="ECO:0000256" key="1">
    <source>
        <dbReference type="SAM" id="Phobius"/>
    </source>
</evidence>
<dbReference type="Proteomes" id="UP000590225">
    <property type="component" value="Unassembled WGS sequence"/>
</dbReference>
<proteinExistence type="predicted"/>
<dbReference type="AlphaFoldDB" id="A0AAW3T7U3"/>
<feature type="transmembrane region" description="Helical" evidence="1">
    <location>
        <begin position="7"/>
        <end position="26"/>
    </location>
</feature>
<gene>
    <name evidence="2" type="ORF">FHW23_002034</name>
</gene>
<sequence length="72" mass="7886">MSRDQWLLAGLEALIFIPCLVGWIVSMTAQDAAWSTPVMVGCYALAAAAFIASVSYGVRSRRNRKRHSTPSE</sequence>
<organism evidence="2 3">
    <name type="scientific">Curtobacterium pusillum</name>
    <dbReference type="NCBI Taxonomy" id="69373"/>
    <lineage>
        <taxon>Bacteria</taxon>
        <taxon>Bacillati</taxon>
        <taxon>Actinomycetota</taxon>
        <taxon>Actinomycetes</taxon>
        <taxon>Micrococcales</taxon>
        <taxon>Microbacteriaceae</taxon>
        <taxon>Curtobacterium</taxon>
    </lineage>
</organism>
<evidence type="ECO:0000313" key="2">
    <source>
        <dbReference type="EMBL" id="MBA8990769.1"/>
    </source>
</evidence>
<keyword evidence="1" id="KW-1133">Transmembrane helix</keyword>
<protein>
    <submittedName>
        <fullName evidence="2">Flp pilus assembly protein TadB</fullName>
    </submittedName>
</protein>